<name>A0ABN8D736_9STRA</name>
<accession>A0ABN8D736</accession>
<reference evidence="2 3" key="1">
    <citation type="submission" date="2021-11" db="EMBL/GenBank/DDBJ databases">
        <authorList>
            <person name="Islam A."/>
            <person name="Islam S."/>
            <person name="Flora M.S."/>
            <person name="Rahman M."/>
            <person name="Ziaur R.M."/>
            <person name="Epstein J.H."/>
            <person name="Hassan M."/>
            <person name="Klassen M."/>
            <person name="Woodard K."/>
            <person name="Webb A."/>
            <person name="Webby R.J."/>
            <person name="El Zowalaty M.E."/>
        </authorList>
    </citation>
    <scope>NUCLEOTIDE SEQUENCE [LARGE SCALE GENOMIC DNA]</scope>
    <source>
        <strain evidence="2">Pbs1</strain>
    </source>
</reference>
<gene>
    <name evidence="2" type="ORF">PBS001_LOCUS6723</name>
</gene>
<keyword evidence="3" id="KW-1185">Reference proteome</keyword>
<evidence type="ECO:0000313" key="2">
    <source>
        <dbReference type="EMBL" id="CAH0520231.1"/>
    </source>
</evidence>
<evidence type="ECO:0000256" key="1">
    <source>
        <dbReference type="SAM" id="Phobius"/>
    </source>
</evidence>
<feature type="transmembrane region" description="Helical" evidence="1">
    <location>
        <begin position="71"/>
        <end position="92"/>
    </location>
</feature>
<keyword evidence="1" id="KW-1133">Transmembrane helix</keyword>
<sequence length="145" mass="16215">MGEEESIVLEVLVELEEMGFASGWGCVVGIGVVSDAFETGQGLFSLVSYLPSLSFESPSTLPFESLLPTDFLSSLVCQIHVFLSTLLAIYVVKSPWRQRMTYCRNVSNIVCVCWTSRTQSRIAHWSRWFRTSQSCQSTVESAMIL</sequence>
<organism evidence="2 3">
    <name type="scientific">Peronospora belbahrii</name>
    <dbReference type="NCBI Taxonomy" id="622444"/>
    <lineage>
        <taxon>Eukaryota</taxon>
        <taxon>Sar</taxon>
        <taxon>Stramenopiles</taxon>
        <taxon>Oomycota</taxon>
        <taxon>Peronosporomycetes</taxon>
        <taxon>Peronosporales</taxon>
        <taxon>Peronosporaceae</taxon>
        <taxon>Peronospora</taxon>
    </lineage>
</organism>
<evidence type="ECO:0000313" key="3">
    <source>
        <dbReference type="Proteomes" id="UP001158986"/>
    </source>
</evidence>
<dbReference type="EMBL" id="CAKLCB010000339">
    <property type="protein sequence ID" value="CAH0520231.1"/>
    <property type="molecule type" value="Genomic_DNA"/>
</dbReference>
<protein>
    <submittedName>
        <fullName evidence="2">Uncharacterized protein</fullName>
    </submittedName>
</protein>
<proteinExistence type="predicted"/>
<comment type="caution">
    <text evidence="2">The sequence shown here is derived from an EMBL/GenBank/DDBJ whole genome shotgun (WGS) entry which is preliminary data.</text>
</comment>
<keyword evidence="1" id="KW-0472">Membrane</keyword>
<dbReference type="Proteomes" id="UP001158986">
    <property type="component" value="Unassembled WGS sequence"/>
</dbReference>
<keyword evidence="1" id="KW-0812">Transmembrane</keyword>